<keyword evidence="6" id="KW-1185">Reference proteome</keyword>
<evidence type="ECO:0000313" key="6">
    <source>
        <dbReference type="Proteomes" id="UP001146067"/>
    </source>
</evidence>
<dbReference type="PROSITE" id="PS50949">
    <property type="entry name" value="HTH_GNTR"/>
    <property type="match status" value="1"/>
</dbReference>
<evidence type="ECO:0000313" key="5">
    <source>
        <dbReference type="EMBL" id="MDA1360150.1"/>
    </source>
</evidence>
<dbReference type="RefSeq" id="WP_270110064.1">
    <property type="nucleotide sequence ID" value="NZ_JAPZVP010000007.1"/>
</dbReference>
<protein>
    <submittedName>
        <fullName evidence="5">GntR family transcriptional regulator</fullName>
    </submittedName>
</protein>
<dbReference type="GO" id="GO:0003700">
    <property type="term" value="F:DNA-binding transcription factor activity"/>
    <property type="evidence" value="ECO:0007669"/>
    <property type="project" value="InterPro"/>
</dbReference>
<evidence type="ECO:0000256" key="3">
    <source>
        <dbReference type="ARBA" id="ARBA00023163"/>
    </source>
</evidence>
<keyword evidence="1" id="KW-0805">Transcription regulation</keyword>
<evidence type="ECO:0000256" key="2">
    <source>
        <dbReference type="ARBA" id="ARBA00023125"/>
    </source>
</evidence>
<proteinExistence type="predicted"/>
<dbReference type="Pfam" id="PF00392">
    <property type="entry name" value="GntR"/>
    <property type="match status" value="1"/>
</dbReference>
<dbReference type="GO" id="GO:0003677">
    <property type="term" value="F:DNA binding"/>
    <property type="evidence" value="ECO:0007669"/>
    <property type="project" value="UniProtKB-KW"/>
</dbReference>
<reference evidence="5" key="1">
    <citation type="submission" date="2022-12" db="EMBL/GenBank/DDBJ databases">
        <title>Gycomyces niveus sp.nov.,a novel actinomycete isolated from soil in Shouguan.</title>
        <authorList>
            <person name="Yang X."/>
        </authorList>
    </citation>
    <scope>NUCLEOTIDE SEQUENCE</scope>
    <source>
        <strain evidence="5">NEAU-A15</strain>
    </source>
</reference>
<name>A0A9X3PB78_9ACTN</name>
<dbReference type="InterPro" id="IPR000524">
    <property type="entry name" value="Tscrpt_reg_HTH_GntR"/>
</dbReference>
<dbReference type="Proteomes" id="UP001146067">
    <property type="component" value="Unassembled WGS sequence"/>
</dbReference>
<evidence type="ECO:0000259" key="4">
    <source>
        <dbReference type="PROSITE" id="PS50949"/>
    </source>
</evidence>
<gene>
    <name evidence="5" type="ORF">O1R50_10965</name>
</gene>
<dbReference type="SMART" id="SM00345">
    <property type="entry name" value="HTH_GNTR"/>
    <property type="match status" value="1"/>
</dbReference>
<dbReference type="Gene3D" id="1.10.10.10">
    <property type="entry name" value="Winged helix-like DNA-binding domain superfamily/Winged helix DNA-binding domain"/>
    <property type="match status" value="1"/>
</dbReference>
<dbReference type="SUPFAM" id="SSF46785">
    <property type="entry name" value="Winged helix' DNA-binding domain"/>
    <property type="match status" value="1"/>
</dbReference>
<sequence length="129" mass="13994">MIDFHLEPRSGVAPYMQLVHQVQQALRLGMLDVGDQLPTVKQVVAKIAINPNTVLKAYRELERQGLVAPRPGRGTFVTATLADASLDAHAELKTALQQWIASARGAGLDDEAIQALFDTTIRKAPQATP</sequence>
<organism evidence="5 6">
    <name type="scientific">Glycomyces luteolus</name>
    <dbReference type="NCBI Taxonomy" id="2670330"/>
    <lineage>
        <taxon>Bacteria</taxon>
        <taxon>Bacillati</taxon>
        <taxon>Actinomycetota</taxon>
        <taxon>Actinomycetes</taxon>
        <taxon>Glycomycetales</taxon>
        <taxon>Glycomycetaceae</taxon>
        <taxon>Glycomyces</taxon>
    </lineage>
</organism>
<dbReference type="PANTHER" id="PTHR38445:SF7">
    <property type="entry name" value="GNTR-FAMILY TRANSCRIPTIONAL REGULATOR"/>
    <property type="match status" value="1"/>
</dbReference>
<dbReference type="InterPro" id="IPR036388">
    <property type="entry name" value="WH-like_DNA-bd_sf"/>
</dbReference>
<feature type="domain" description="HTH gntR-type" evidence="4">
    <location>
        <begin position="12"/>
        <end position="80"/>
    </location>
</feature>
<dbReference type="PANTHER" id="PTHR38445">
    <property type="entry name" value="HTH-TYPE TRANSCRIPTIONAL REPRESSOR YTRA"/>
    <property type="match status" value="1"/>
</dbReference>
<dbReference type="EMBL" id="JAPZVP010000007">
    <property type="protein sequence ID" value="MDA1360150.1"/>
    <property type="molecule type" value="Genomic_DNA"/>
</dbReference>
<dbReference type="AlphaFoldDB" id="A0A9X3PB78"/>
<dbReference type="InterPro" id="IPR036390">
    <property type="entry name" value="WH_DNA-bd_sf"/>
</dbReference>
<keyword evidence="3" id="KW-0804">Transcription</keyword>
<keyword evidence="2" id="KW-0238">DNA-binding</keyword>
<accession>A0A9X3PB78</accession>
<dbReference type="CDD" id="cd07377">
    <property type="entry name" value="WHTH_GntR"/>
    <property type="match status" value="1"/>
</dbReference>
<evidence type="ECO:0000256" key="1">
    <source>
        <dbReference type="ARBA" id="ARBA00023015"/>
    </source>
</evidence>
<comment type="caution">
    <text evidence="5">The sequence shown here is derived from an EMBL/GenBank/DDBJ whole genome shotgun (WGS) entry which is preliminary data.</text>
</comment>